<dbReference type="GO" id="GO:0000709">
    <property type="term" value="P:meiotic joint molecule formation"/>
    <property type="evidence" value="ECO:0007669"/>
    <property type="project" value="TreeGrafter"/>
</dbReference>
<evidence type="ECO:0000313" key="4">
    <source>
        <dbReference type="EMBL" id="SCU82244.1"/>
    </source>
</evidence>
<gene>
    <name evidence="4" type="ORF">LANO_0B05578G</name>
</gene>
<dbReference type="GO" id="GO:0034974">
    <property type="term" value="C:Swi5-Swi2 complex"/>
    <property type="evidence" value="ECO:0007669"/>
    <property type="project" value="TreeGrafter"/>
</dbReference>
<organism evidence="4 5">
    <name type="scientific">Lachancea nothofagi CBS 11611</name>
    <dbReference type="NCBI Taxonomy" id="1266666"/>
    <lineage>
        <taxon>Eukaryota</taxon>
        <taxon>Fungi</taxon>
        <taxon>Dikarya</taxon>
        <taxon>Ascomycota</taxon>
        <taxon>Saccharomycotina</taxon>
        <taxon>Saccharomycetes</taxon>
        <taxon>Saccharomycetales</taxon>
        <taxon>Saccharomycetaceae</taxon>
        <taxon>Lachancea</taxon>
    </lineage>
</organism>
<keyword evidence="3" id="KW-0234">DNA repair</keyword>
<dbReference type="AlphaFoldDB" id="A0A1G4IYG0"/>
<evidence type="ECO:0000256" key="1">
    <source>
        <dbReference type="ARBA" id="ARBA00008060"/>
    </source>
</evidence>
<reference evidence="5" key="1">
    <citation type="submission" date="2016-03" db="EMBL/GenBank/DDBJ databases">
        <authorList>
            <person name="Devillers Hugo."/>
        </authorList>
    </citation>
    <scope>NUCLEOTIDE SEQUENCE [LARGE SCALE GENOMIC DNA]</scope>
</reference>
<keyword evidence="2" id="KW-0227">DNA damage</keyword>
<dbReference type="GO" id="GO:0010772">
    <property type="term" value="P:meiotic DNA recombinase assembly involved in reciprocal meiotic recombination"/>
    <property type="evidence" value="ECO:0007669"/>
    <property type="project" value="TreeGrafter"/>
</dbReference>
<accession>A0A1G4IYG0</accession>
<dbReference type="Gene3D" id="1.20.5.170">
    <property type="match status" value="1"/>
</dbReference>
<evidence type="ECO:0000313" key="5">
    <source>
        <dbReference type="Proteomes" id="UP000189911"/>
    </source>
</evidence>
<dbReference type="InterPro" id="IPR010760">
    <property type="entry name" value="DNA-repair_Swi5"/>
</dbReference>
<dbReference type="Pfam" id="PF07061">
    <property type="entry name" value="Swi5"/>
    <property type="match status" value="1"/>
</dbReference>
<sequence>MPPATSKARIDKQKSDLALLQTQNTSLLNKYQTLTGLHKIDKSAEEIMKEHIANLKKYNELRDTGLGLAQMIADEKSCKLSEVFEEMGYEMQDRL</sequence>
<dbReference type="OrthoDB" id="255837at2759"/>
<evidence type="ECO:0000256" key="2">
    <source>
        <dbReference type="ARBA" id="ARBA00022763"/>
    </source>
</evidence>
<dbReference type="Proteomes" id="UP000189911">
    <property type="component" value="Chromosome B"/>
</dbReference>
<protein>
    <submittedName>
        <fullName evidence="4">LANO_0B05578g1_1</fullName>
    </submittedName>
</protein>
<dbReference type="EMBL" id="LT598450">
    <property type="protein sequence ID" value="SCU82244.1"/>
    <property type="molecule type" value="Genomic_DNA"/>
</dbReference>
<keyword evidence="5" id="KW-1185">Reference proteome</keyword>
<name>A0A1G4IYG0_9SACH</name>
<comment type="similarity">
    <text evidence="1">Belongs to the SWI5/SAE3 family.</text>
</comment>
<dbReference type="GO" id="GO:0032798">
    <property type="term" value="C:Swi5-Sfr1 complex"/>
    <property type="evidence" value="ECO:0007669"/>
    <property type="project" value="TreeGrafter"/>
</dbReference>
<dbReference type="PANTHER" id="PTHR28529">
    <property type="entry name" value="DNA REPAIR PROTEIN SWI5 HOMOLOG"/>
    <property type="match status" value="1"/>
</dbReference>
<proteinExistence type="inferred from homology"/>
<evidence type="ECO:0000256" key="3">
    <source>
        <dbReference type="ARBA" id="ARBA00023204"/>
    </source>
</evidence>
<dbReference type="PANTHER" id="PTHR28529:SF2">
    <property type="entry name" value="DNA REPAIR PROTEIN SWI5 HOMOLOG"/>
    <property type="match status" value="1"/>
</dbReference>